<dbReference type="GO" id="GO:0006355">
    <property type="term" value="P:regulation of DNA-templated transcription"/>
    <property type="evidence" value="ECO:0007669"/>
    <property type="project" value="InterPro"/>
</dbReference>
<reference evidence="3" key="1">
    <citation type="submission" date="2012-04" db="EMBL/GenBank/DDBJ databases">
        <authorList>
            <person name="Borisov I.G."/>
            <person name="Ivanikova N.V."/>
            <person name="Pinevich A.V."/>
        </authorList>
    </citation>
    <scope>NUCLEOTIDE SEQUENCE</scope>
    <source>
        <strain evidence="3">CALU 1027</strain>
    </source>
</reference>
<name>A0A0M2PVM9_PROHO</name>
<evidence type="ECO:0000256" key="1">
    <source>
        <dbReference type="SAM" id="MobiDB-lite"/>
    </source>
</evidence>
<dbReference type="Gene3D" id="1.10.10.10">
    <property type="entry name" value="Winged helix-like DNA-binding domain superfamily/Winged helix DNA-binding domain"/>
    <property type="match status" value="1"/>
</dbReference>
<comment type="caution">
    <text evidence="3">The sequence shown here is derived from an EMBL/GenBank/DDBJ whole genome shotgun (WGS) entry which is preliminary data.</text>
</comment>
<dbReference type="STRING" id="317619.GCA_000332315_02555"/>
<dbReference type="SUPFAM" id="SSF46785">
    <property type="entry name" value="Winged helix' DNA-binding domain"/>
    <property type="match status" value="1"/>
</dbReference>
<dbReference type="InterPro" id="IPR036388">
    <property type="entry name" value="WH-like_DNA-bd_sf"/>
</dbReference>
<dbReference type="Pfam" id="PF13545">
    <property type="entry name" value="HTH_Crp_2"/>
    <property type="match status" value="1"/>
</dbReference>
<dbReference type="InterPro" id="IPR012318">
    <property type="entry name" value="HTH_CRP"/>
</dbReference>
<evidence type="ECO:0000259" key="2">
    <source>
        <dbReference type="PROSITE" id="PS51063"/>
    </source>
</evidence>
<dbReference type="InterPro" id="IPR036390">
    <property type="entry name" value="WH_DNA-bd_sf"/>
</dbReference>
<dbReference type="SMART" id="SM00419">
    <property type="entry name" value="HTH_CRP"/>
    <property type="match status" value="1"/>
</dbReference>
<dbReference type="eggNOG" id="COG0664">
    <property type="taxonomic scope" value="Bacteria"/>
</dbReference>
<feature type="domain" description="HTH crp-type" evidence="2">
    <location>
        <begin position="167"/>
        <end position="240"/>
    </location>
</feature>
<evidence type="ECO:0000313" key="4">
    <source>
        <dbReference type="Proteomes" id="UP000034681"/>
    </source>
</evidence>
<dbReference type="OrthoDB" id="5242211at2"/>
<proteinExistence type="predicted"/>
<dbReference type="EMBL" id="AJTX02000008">
    <property type="protein sequence ID" value="KKI98416.1"/>
    <property type="molecule type" value="Genomic_DNA"/>
</dbReference>
<organism evidence="3 4">
    <name type="scientific">Prochlorothrix hollandica PCC 9006 = CALU 1027</name>
    <dbReference type="NCBI Taxonomy" id="317619"/>
    <lineage>
        <taxon>Bacteria</taxon>
        <taxon>Bacillati</taxon>
        <taxon>Cyanobacteriota</taxon>
        <taxon>Cyanophyceae</taxon>
        <taxon>Prochlorotrichales</taxon>
        <taxon>Prochlorotrichaceae</taxon>
        <taxon>Prochlorothrix</taxon>
    </lineage>
</organism>
<sequence>MYSLSPPSTDVSPALLPWHQVLDWAQEHDRCQTLHKDEQILVRSGRLYLVQSGVVRLSGKPKTSNLCLASDGVQPPGNRRSPHPSGSASARQTYESFLGFAKATDPFEITTQSSFQLKAHAHLDHTQVIWMYWTELDRWAHCRQTVLDAFRHRHNRQLLLLGALGQRRACDRLMGFLEVLMEEYGERYDSGYCLPWPVTQTQIAGAIGATRVTVTRLMGQLRHEGLIAFRGDNQICFPFNQRPLL</sequence>
<gene>
    <name evidence="3" type="ORF">PROH_18325</name>
</gene>
<dbReference type="AlphaFoldDB" id="A0A0M2PVM9"/>
<keyword evidence="4" id="KW-1185">Reference proteome</keyword>
<evidence type="ECO:0000313" key="3">
    <source>
        <dbReference type="EMBL" id="KKI98416.1"/>
    </source>
</evidence>
<accession>A0A0M2PVM9</accession>
<protein>
    <submittedName>
        <fullName evidence="3">Transcriptional regulator</fullName>
    </submittedName>
</protein>
<dbReference type="CDD" id="cd00092">
    <property type="entry name" value="HTH_CRP"/>
    <property type="match status" value="1"/>
</dbReference>
<feature type="region of interest" description="Disordered" evidence="1">
    <location>
        <begin position="70"/>
        <end position="89"/>
    </location>
</feature>
<dbReference type="Proteomes" id="UP000034681">
    <property type="component" value="Unassembled WGS sequence"/>
</dbReference>
<dbReference type="GO" id="GO:0003677">
    <property type="term" value="F:DNA binding"/>
    <property type="evidence" value="ECO:0007669"/>
    <property type="project" value="InterPro"/>
</dbReference>
<dbReference type="RefSeq" id="WP_017712907.1">
    <property type="nucleotide sequence ID" value="NZ_KB235938.1"/>
</dbReference>
<dbReference type="PROSITE" id="PS51063">
    <property type="entry name" value="HTH_CRP_2"/>
    <property type="match status" value="1"/>
</dbReference>